<dbReference type="InterPro" id="IPR044730">
    <property type="entry name" value="RNase_H-like_dom_plant"/>
</dbReference>
<dbReference type="InterPro" id="IPR052055">
    <property type="entry name" value="Hepadnavirus_pol/RT"/>
</dbReference>
<dbReference type="EMBL" id="SFCI01000898">
    <property type="protein sequence ID" value="TFY77497.1"/>
    <property type="molecule type" value="Genomic_DNA"/>
</dbReference>
<dbReference type="OrthoDB" id="198652at2759"/>
<protein>
    <submittedName>
        <fullName evidence="1">Uncharacterized protein</fullName>
    </submittedName>
</protein>
<evidence type="ECO:0000313" key="2">
    <source>
        <dbReference type="Proteomes" id="UP000298061"/>
    </source>
</evidence>
<dbReference type="PANTHER" id="PTHR33050:SF7">
    <property type="entry name" value="RIBONUCLEASE H"/>
    <property type="match status" value="1"/>
</dbReference>
<organism evidence="1 2">
    <name type="scientific">Hericium alpestre</name>
    <dbReference type="NCBI Taxonomy" id="135208"/>
    <lineage>
        <taxon>Eukaryota</taxon>
        <taxon>Fungi</taxon>
        <taxon>Dikarya</taxon>
        <taxon>Basidiomycota</taxon>
        <taxon>Agaricomycotina</taxon>
        <taxon>Agaricomycetes</taxon>
        <taxon>Russulales</taxon>
        <taxon>Hericiaceae</taxon>
        <taxon>Hericium</taxon>
    </lineage>
</organism>
<dbReference type="STRING" id="135208.A0A4Y9ZTX2"/>
<dbReference type="AlphaFoldDB" id="A0A4Y9ZTX2"/>
<gene>
    <name evidence="1" type="ORF">EWM64_g6514</name>
</gene>
<sequence length="461" mass="53003">MYCVPVHAVPKPNSDKFRMVVDHSAGEFSLNSMIDKDKVHVDLDNVQHLAHNLLRRRRLTGKTPRWLFKSDVSMAYRRLPMHPLWQVKQVITVDGVRRIDRCNNFGGRASGKLWCAFMSLVLWIAINEKGIDGLLAYIDDCFSDDPSEHLVFYEPYEDFLPPKQVALLLLWDEIHLPHDRPKQMFGSTCTIIGLDVDLRHMRITLSDERRTALARGVRNFVLAAPRRRRRLVEWQRILGWMNWGLNVAPLLRPALQSVYDKTAGRRIRNAPIYLNATVIRDFLWFADAFERFDGIHIITSHEWDSSQADLIIYCDASLTGGLAFWSPAHHRGFLSELPTAPSNADTIFWYEALTVVSALDWACSLSPTPQRVAIFSDSLNTVQMFNSMRARPSYNELLLFTCRKLLLHHVDLRVFHIAGEVNIIADTLSRNLLHVALQYEADLDIHLFQPPRLTLGAEEEC</sequence>
<comment type="caution">
    <text evidence="1">The sequence shown here is derived from an EMBL/GenBank/DDBJ whole genome shotgun (WGS) entry which is preliminary data.</text>
</comment>
<proteinExistence type="predicted"/>
<dbReference type="Gene3D" id="3.30.420.10">
    <property type="entry name" value="Ribonuclease H-like superfamily/Ribonuclease H"/>
    <property type="match status" value="1"/>
</dbReference>
<name>A0A4Y9ZTX2_9AGAM</name>
<reference evidence="1 2" key="1">
    <citation type="submission" date="2019-02" db="EMBL/GenBank/DDBJ databases">
        <title>Genome sequencing of the rare red list fungi Hericium alpestre (H. flagellum).</title>
        <authorList>
            <person name="Buettner E."/>
            <person name="Kellner H."/>
        </authorList>
    </citation>
    <scope>NUCLEOTIDE SEQUENCE [LARGE SCALE GENOMIC DNA]</scope>
    <source>
        <strain evidence="1 2">DSM 108284</strain>
    </source>
</reference>
<evidence type="ECO:0000313" key="1">
    <source>
        <dbReference type="EMBL" id="TFY77497.1"/>
    </source>
</evidence>
<dbReference type="InterPro" id="IPR036397">
    <property type="entry name" value="RNaseH_sf"/>
</dbReference>
<keyword evidence="2" id="KW-1185">Reference proteome</keyword>
<accession>A0A4Y9ZTX2</accession>
<dbReference type="Proteomes" id="UP000298061">
    <property type="component" value="Unassembled WGS sequence"/>
</dbReference>
<dbReference type="InterPro" id="IPR043502">
    <property type="entry name" value="DNA/RNA_pol_sf"/>
</dbReference>
<dbReference type="SUPFAM" id="SSF56672">
    <property type="entry name" value="DNA/RNA polymerases"/>
    <property type="match status" value="1"/>
</dbReference>
<dbReference type="GO" id="GO:0003676">
    <property type="term" value="F:nucleic acid binding"/>
    <property type="evidence" value="ECO:0007669"/>
    <property type="project" value="InterPro"/>
</dbReference>
<dbReference type="PANTHER" id="PTHR33050">
    <property type="entry name" value="REVERSE TRANSCRIPTASE DOMAIN-CONTAINING PROTEIN"/>
    <property type="match status" value="1"/>
</dbReference>
<dbReference type="CDD" id="cd06222">
    <property type="entry name" value="RNase_H_like"/>
    <property type="match status" value="1"/>
</dbReference>